<organism evidence="1 2">
    <name type="scientific">Plakobranchus ocellatus</name>
    <dbReference type="NCBI Taxonomy" id="259542"/>
    <lineage>
        <taxon>Eukaryota</taxon>
        <taxon>Metazoa</taxon>
        <taxon>Spiralia</taxon>
        <taxon>Lophotrochozoa</taxon>
        <taxon>Mollusca</taxon>
        <taxon>Gastropoda</taxon>
        <taxon>Heterobranchia</taxon>
        <taxon>Euthyneura</taxon>
        <taxon>Panpulmonata</taxon>
        <taxon>Sacoglossa</taxon>
        <taxon>Placobranchoidea</taxon>
        <taxon>Plakobranchidae</taxon>
        <taxon>Plakobranchus</taxon>
    </lineage>
</organism>
<dbReference type="AlphaFoldDB" id="A0AAV4B7H4"/>
<keyword evidence="1" id="KW-0808">Transferase</keyword>
<dbReference type="EMBL" id="BLXT01004660">
    <property type="protein sequence ID" value="GFO16401.1"/>
    <property type="molecule type" value="Genomic_DNA"/>
</dbReference>
<evidence type="ECO:0000313" key="2">
    <source>
        <dbReference type="Proteomes" id="UP000735302"/>
    </source>
</evidence>
<keyword evidence="2" id="KW-1185">Reference proteome</keyword>
<gene>
    <name evidence="1" type="ORF">PoB_004290600</name>
</gene>
<dbReference type="Proteomes" id="UP000735302">
    <property type="component" value="Unassembled WGS sequence"/>
</dbReference>
<sequence>MLTKVFFIPIHKKFREKNQSRKLQPISATSCMCKLIESIIITRLIRILEKNNSLIDEQAGIRQSRSAEDLVTFIVHEIGDGFQDKKHTCTVWVDMSKKRSVRWGEKARYCGC</sequence>
<proteinExistence type="predicted"/>
<comment type="caution">
    <text evidence="1">The sequence shown here is derived from an EMBL/GenBank/DDBJ whole genome shotgun (WGS) entry which is preliminary data.</text>
</comment>
<dbReference type="GO" id="GO:0003964">
    <property type="term" value="F:RNA-directed DNA polymerase activity"/>
    <property type="evidence" value="ECO:0007669"/>
    <property type="project" value="UniProtKB-KW"/>
</dbReference>
<keyword evidence="1" id="KW-0695">RNA-directed DNA polymerase</keyword>
<evidence type="ECO:0000313" key="1">
    <source>
        <dbReference type="EMBL" id="GFO16401.1"/>
    </source>
</evidence>
<reference evidence="1 2" key="1">
    <citation type="journal article" date="2021" name="Elife">
        <title>Chloroplast acquisition without the gene transfer in kleptoplastic sea slugs, Plakobranchus ocellatus.</title>
        <authorList>
            <person name="Maeda T."/>
            <person name="Takahashi S."/>
            <person name="Yoshida T."/>
            <person name="Shimamura S."/>
            <person name="Takaki Y."/>
            <person name="Nagai Y."/>
            <person name="Toyoda A."/>
            <person name="Suzuki Y."/>
            <person name="Arimoto A."/>
            <person name="Ishii H."/>
            <person name="Satoh N."/>
            <person name="Nishiyama T."/>
            <person name="Hasebe M."/>
            <person name="Maruyama T."/>
            <person name="Minagawa J."/>
            <person name="Obokata J."/>
            <person name="Shigenobu S."/>
        </authorList>
    </citation>
    <scope>NUCLEOTIDE SEQUENCE [LARGE SCALE GENOMIC DNA]</scope>
</reference>
<protein>
    <submittedName>
        <fullName evidence="1">Reverse transcriptase</fullName>
    </submittedName>
</protein>
<keyword evidence="1" id="KW-0548">Nucleotidyltransferase</keyword>
<name>A0AAV4B7H4_9GAST</name>
<accession>A0AAV4B7H4</accession>